<reference evidence="1 2" key="2">
    <citation type="journal article" date="2017" name="Front. Plant Sci.">
        <title>Gene Classification and Mining of Molecular Markers Useful in Red Clover (Trifolium pratense) Breeding.</title>
        <authorList>
            <person name="Istvanek J."/>
            <person name="Dluhosova J."/>
            <person name="Dluhos P."/>
            <person name="Patkova L."/>
            <person name="Nedelnik J."/>
            <person name="Repkova J."/>
        </authorList>
    </citation>
    <scope>NUCLEOTIDE SEQUENCE [LARGE SCALE GENOMIC DNA]</scope>
    <source>
        <strain evidence="2">cv. Tatra</strain>
        <tissue evidence="1">Young leaves</tissue>
    </source>
</reference>
<accession>A0A2K3KH07</accession>
<comment type="caution">
    <text evidence="1">The sequence shown here is derived from an EMBL/GenBank/DDBJ whole genome shotgun (WGS) entry which is preliminary data.</text>
</comment>
<gene>
    <name evidence="1" type="ORF">L195_g054604</name>
</gene>
<proteinExistence type="predicted"/>
<organism evidence="1 2">
    <name type="scientific">Trifolium pratense</name>
    <name type="common">Red clover</name>
    <dbReference type="NCBI Taxonomy" id="57577"/>
    <lineage>
        <taxon>Eukaryota</taxon>
        <taxon>Viridiplantae</taxon>
        <taxon>Streptophyta</taxon>
        <taxon>Embryophyta</taxon>
        <taxon>Tracheophyta</taxon>
        <taxon>Spermatophyta</taxon>
        <taxon>Magnoliopsida</taxon>
        <taxon>eudicotyledons</taxon>
        <taxon>Gunneridae</taxon>
        <taxon>Pentapetalae</taxon>
        <taxon>rosids</taxon>
        <taxon>fabids</taxon>
        <taxon>Fabales</taxon>
        <taxon>Fabaceae</taxon>
        <taxon>Papilionoideae</taxon>
        <taxon>50 kb inversion clade</taxon>
        <taxon>NPAAA clade</taxon>
        <taxon>Hologalegina</taxon>
        <taxon>IRL clade</taxon>
        <taxon>Trifolieae</taxon>
        <taxon>Trifolium</taxon>
    </lineage>
</organism>
<sequence length="46" mass="5023">MVLTKDAKSLQVVAAFYATLMEDKCKLCWVITGSGGSSHRALNNYT</sequence>
<dbReference type="EMBL" id="ASHM01096077">
    <property type="protein sequence ID" value="PNX65570.1"/>
    <property type="molecule type" value="Genomic_DNA"/>
</dbReference>
<dbReference type="Proteomes" id="UP000236291">
    <property type="component" value="Unassembled WGS sequence"/>
</dbReference>
<evidence type="ECO:0000313" key="1">
    <source>
        <dbReference type="EMBL" id="PNX65570.1"/>
    </source>
</evidence>
<reference evidence="1 2" key="1">
    <citation type="journal article" date="2014" name="Am. J. Bot.">
        <title>Genome assembly and annotation for red clover (Trifolium pratense; Fabaceae).</title>
        <authorList>
            <person name="Istvanek J."/>
            <person name="Jaros M."/>
            <person name="Krenek A."/>
            <person name="Repkova J."/>
        </authorList>
    </citation>
    <scope>NUCLEOTIDE SEQUENCE [LARGE SCALE GENOMIC DNA]</scope>
    <source>
        <strain evidence="2">cv. Tatra</strain>
        <tissue evidence="1">Young leaves</tissue>
    </source>
</reference>
<feature type="non-terminal residue" evidence="1">
    <location>
        <position position="46"/>
    </location>
</feature>
<protein>
    <submittedName>
        <fullName evidence="1">Uncharacterized protein</fullName>
    </submittedName>
</protein>
<name>A0A2K3KH07_TRIPR</name>
<dbReference type="AlphaFoldDB" id="A0A2K3KH07"/>
<evidence type="ECO:0000313" key="2">
    <source>
        <dbReference type="Proteomes" id="UP000236291"/>
    </source>
</evidence>